<dbReference type="OrthoDB" id="9775494at2"/>
<dbReference type="Proteomes" id="UP000051264">
    <property type="component" value="Unassembled WGS sequence"/>
</dbReference>
<evidence type="ECO:0000313" key="3">
    <source>
        <dbReference type="EMBL" id="KRL62057.1"/>
    </source>
</evidence>
<dbReference type="Gene3D" id="3.40.50.10170">
    <property type="match status" value="1"/>
</dbReference>
<name>A0A0R1S042_9LACO</name>
<dbReference type="eggNOG" id="COG1307">
    <property type="taxonomic scope" value="Bacteria"/>
</dbReference>
<proteinExistence type="predicted"/>
<accession>A0A0R1S042</accession>
<comment type="caution">
    <text evidence="3">The sequence shown here is derived from an EMBL/GenBank/DDBJ whole genome shotgun (WGS) entry which is preliminary data.</text>
</comment>
<gene>
    <name evidence="3" type="ORF">FC69_GL000929</name>
</gene>
<comment type="function">
    <text evidence="1">May bind long-chain fatty acids, such as palmitate, and may play a role in lipid transport or fatty acid metabolism.</text>
</comment>
<evidence type="ECO:0000313" key="4">
    <source>
        <dbReference type="Proteomes" id="UP000051264"/>
    </source>
</evidence>
<sequence>MKIAVVTDSTAYLTEQQVKDNHLYVVPIPVILDGQVYNEGVDITTEEFYQKLKTSETFPSTSQPPLGEMLKLYEDLGNQNYDAVISIHLASTISGFVTTLKNAASTIDNVQVIPYDSGITVMLMGYLAMEAARMAKEPDATVEQIIARLDDLRSTIDECFIVNDLQNLVRGGRLSNASAFIGSVLKIKPLLTFDPVSNKIVAFEKVRSLKKAYARAEQIFAENIEKADYPMRALLIHANDEAAAVAWQTKLRVKYPDMPIDIGYFGPVIGTHLGEKAIALSWIKDFTKA</sequence>
<dbReference type="InterPro" id="IPR043168">
    <property type="entry name" value="DegV_C"/>
</dbReference>
<dbReference type="GO" id="GO:0008289">
    <property type="term" value="F:lipid binding"/>
    <property type="evidence" value="ECO:0007669"/>
    <property type="project" value="UniProtKB-KW"/>
</dbReference>
<dbReference type="NCBIfam" id="TIGR00762">
    <property type="entry name" value="DegV"/>
    <property type="match status" value="1"/>
</dbReference>
<dbReference type="EMBL" id="AZEX01000001">
    <property type="protein sequence ID" value="KRL62057.1"/>
    <property type="molecule type" value="Genomic_DNA"/>
</dbReference>
<reference evidence="3 4" key="1">
    <citation type="journal article" date="2015" name="Genome Announc.">
        <title>Expanding the biotechnology potential of lactobacilli through comparative genomics of 213 strains and associated genera.</title>
        <authorList>
            <person name="Sun Z."/>
            <person name="Harris H.M."/>
            <person name="McCann A."/>
            <person name="Guo C."/>
            <person name="Argimon S."/>
            <person name="Zhang W."/>
            <person name="Yang X."/>
            <person name="Jeffery I.B."/>
            <person name="Cooney J.C."/>
            <person name="Kagawa T.F."/>
            <person name="Liu W."/>
            <person name="Song Y."/>
            <person name="Salvetti E."/>
            <person name="Wrobel A."/>
            <person name="Rasinkangas P."/>
            <person name="Parkhill J."/>
            <person name="Rea M.C."/>
            <person name="O'Sullivan O."/>
            <person name="Ritari J."/>
            <person name="Douillard F.P."/>
            <person name="Paul Ross R."/>
            <person name="Yang R."/>
            <person name="Briner A.E."/>
            <person name="Felis G.E."/>
            <person name="de Vos W.M."/>
            <person name="Barrangou R."/>
            <person name="Klaenhammer T.R."/>
            <person name="Caufield P.W."/>
            <person name="Cui Y."/>
            <person name="Zhang H."/>
            <person name="O'Toole P.W."/>
        </authorList>
    </citation>
    <scope>NUCLEOTIDE SEQUENCE [LARGE SCALE GENOMIC DNA]</scope>
    <source>
        <strain evidence="3 4">DSM 14340</strain>
    </source>
</reference>
<dbReference type="SUPFAM" id="SSF82549">
    <property type="entry name" value="DAK1/DegV-like"/>
    <property type="match status" value="1"/>
</dbReference>
<dbReference type="InterPro" id="IPR003797">
    <property type="entry name" value="DegV"/>
</dbReference>
<dbReference type="AlphaFoldDB" id="A0A0R1S042"/>
<protein>
    <recommendedName>
        <fullName evidence="5">DegV family protein</fullName>
    </recommendedName>
</protein>
<evidence type="ECO:0000256" key="2">
    <source>
        <dbReference type="ARBA" id="ARBA00023121"/>
    </source>
</evidence>
<dbReference type="STRING" id="1423747.FC69_GL000929"/>
<dbReference type="PATRIC" id="fig|1423747.3.peg.949"/>
<keyword evidence="2" id="KW-0446">Lipid-binding</keyword>
<dbReference type="PANTHER" id="PTHR33434:SF2">
    <property type="entry name" value="FATTY ACID-BINDING PROTEIN TM_1468"/>
    <property type="match status" value="1"/>
</dbReference>
<evidence type="ECO:0000256" key="1">
    <source>
        <dbReference type="ARBA" id="ARBA00003238"/>
    </source>
</evidence>
<dbReference type="RefSeq" id="WP_025082595.1">
    <property type="nucleotide sequence ID" value="NZ_AZEX01000001.1"/>
</dbReference>
<dbReference type="PROSITE" id="PS51482">
    <property type="entry name" value="DEGV"/>
    <property type="match status" value="1"/>
</dbReference>
<dbReference type="Gene3D" id="3.30.1180.10">
    <property type="match status" value="1"/>
</dbReference>
<dbReference type="PANTHER" id="PTHR33434">
    <property type="entry name" value="DEGV DOMAIN-CONTAINING PROTEIN DR_1986-RELATED"/>
    <property type="match status" value="1"/>
</dbReference>
<evidence type="ECO:0008006" key="5">
    <source>
        <dbReference type="Google" id="ProtNLM"/>
    </source>
</evidence>
<dbReference type="Pfam" id="PF02645">
    <property type="entry name" value="DegV"/>
    <property type="match status" value="1"/>
</dbReference>
<organism evidence="3 4">
    <name type="scientific">Latilactobacillus fuchuensis DSM 14340 = JCM 11249</name>
    <dbReference type="NCBI Taxonomy" id="1423747"/>
    <lineage>
        <taxon>Bacteria</taxon>
        <taxon>Bacillati</taxon>
        <taxon>Bacillota</taxon>
        <taxon>Bacilli</taxon>
        <taxon>Lactobacillales</taxon>
        <taxon>Lactobacillaceae</taxon>
        <taxon>Latilactobacillus</taxon>
    </lineage>
</organism>
<dbReference type="InterPro" id="IPR050270">
    <property type="entry name" value="DegV_domain_contain"/>
</dbReference>